<name>A0ABZ0CXL0_9BURK</name>
<feature type="signal peptide" evidence="1">
    <location>
        <begin position="1"/>
        <end position="22"/>
    </location>
</feature>
<proteinExistence type="predicted"/>
<dbReference type="Proteomes" id="UP001303946">
    <property type="component" value="Chromosome"/>
</dbReference>
<sequence length="128" mass="13137">MTMNIARFLAISSLALSGAAFAAGDHADEAKPRHGGVVTVVKDVSYELVAAKDALAIHISDHGKPVDVSGATAKLTLLSGTAKQEVEMKANGPALEARGSFETGPGTKAVAQVALKGKPVQSVRFTLK</sequence>
<gene>
    <name evidence="2" type="ORF">RXV79_06405</name>
</gene>
<feature type="chain" id="PRO_5046290739" description="DUF5666 domain-containing protein" evidence="1">
    <location>
        <begin position="23"/>
        <end position="128"/>
    </location>
</feature>
<dbReference type="RefSeq" id="WP_316702593.1">
    <property type="nucleotide sequence ID" value="NZ_CP136336.1"/>
</dbReference>
<evidence type="ECO:0000313" key="3">
    <source>
        <dbReference type="Proteomes" id="UP001303946"/>
    </source>
</evidence>
<evidence type="ECO:0000256" key="1">
    <source>
        <dbReference type="SAM" id="SignalP"/>
    </source>
</evidence>
<reference evidence="2 3" key="1">
    <citation type="submission" date="2023-10" db="EMBL/GenBank/DDBJ databases">
        <title>Bacteria for the degradation of biodegradable plastic PBAT(Polybutylene adipate terephthalate).</title>
        <authorList>
            <person name="Weon H.-Y."/>
            <person name="Yeon J."/>
        </authorList>
    </citation>
    <scope>NUCLEOTIDE SEQUENCE [LARGE SCALE GENOMIC DNA]</scope>
    <source>
        <strain evidence="2 3">SBD 7-3</strain>
    </source>
</reference>
<keyword evidence="3" id="KW-1185">Reference proteome</keyword>
<organism evidence="2 3">
    <name type="scientific">Piscinibacter gummiphilus</name>
    <dbReference type="NCBI Taxonomy" id="946333"/>
    <lineage>
        <taxon>Bacteria</taxon>
        <taxon>Pseudomonadati</taxon>
        <taxon>Pseudomonadota</taxon>
        <taxon>Betaproteobacteria</taxon>
        <taxon>Burkholderiales</taxon>
        <taxon>Sphaerotilaceae</taxon>
        <taxon>Piscinibacter</taxon>
    </lineage>
</organism>
<dbReference type="EMBL" id="CP136336">
    <property type="protein sequence ID" value="WOB09691.1"/>
    <property type="molecule type" value="Genomic_DNA"/>
</dbReference>
<evidence type="ECO:0000313" key="2">
    <source>
        <dbReference type="EMBL" id="WOB09691.1"/>
    </source>
</evidence>
<protein>
    <recommendedName>
        <fullName evidence="4">DUF5666 domain-containing protein</fullName>
    </recommendedName>
</protein>
<accession>A0ABZ0CXL0</accession>
<evidence type="ECO:0008006" key="4">
    <source>
        <dbReference type="Google" id="ProtNLM"/>
    </source>
</evidence>
<keyword evidence="1" id="KW-0732">Signal</keyword>